<feature type="coiled-coil region" evidence="1">
    <location>
        <begin position="128"/>
        <end position="155"/>
    </location>
</feature>
<organism evidence="4 5">
    <name type="scientific">Crassostrea virginica</name>
    <name type="common">Eastern oyster</name>
    <dbReference type="NCBI Taxonomy" id="6565"/>
    <lineage>
        <taxon>Eukaryota</taxon>
        <taxon>Metazoa</taxon>
        <taxon>Spiralia</taxon>
        <taxon>Lophotrochozoa</taxon>
        <taxon>Mollusca</taxon>
        <taxon>Bivalvia</taxon>
        <taxon>Autobranchia</taxon>
        <taxon>Pteriomorphia</taxon>
        <taxon>Ostreida</taxon>
        <taxon>Ostreoidea</taxon>
        <taxon>Ostreidae</taxon>
        <taxon>Crassostrea</taxon>
    </lineage>
</organism>
<feature type="region of interest" description="Disordered" evidence="2">
    <location>
        <begin position="1"/>
        <end position="36"/>
    </location>
</feature>
<feature type="compositionally biased region" description="Basic and acidic residues" evidence="2">
    <location>
        <begin position="1"/>
        <end position="20"/>
    </location>
</feature>
<dbReference type="Gene3D" id="6.10.250.2000">
    <property type="match status" value="1"/>
</dbReference>
<feature type="compositionally biased region" description="Basic and acidic residues" evidence="2">
    <location>
        <begin position="58"/>
        <end position="68"/>
    </location>
</feature>
<evidence type="ECO:0000313" key="4">
    <source>
        <dbReference type="Proteomes" id="UP000694844"/>
    </source>
</evidence>
<evidence type="ECO:0000313" key="5">
    <source>
        <dbReference type="RefSeq" id="XP_022309783.1"/>
    </source>
</evidence>
<protein>
    <submittedName>
        <fullName evidence="5">Male-specific lethal 1 homolog</fullName>
    </submittedName>
</protein>
<dbReference type="InterPro" id="IPR029332">
    <property type="entry name" value="PEHE_dom"/>
</dbReference>
<keyword evidence="1" id="KW-0175">Coiled coil</keyword>
<feature type="region of interest" description="Disordered" evidence="2">
    <location>
        <begin position="160"/>
        <end position="246"/>
    </location>
</feature>
<name>A0A8B8C294_CRAVI</name>
<feature type="region of interest" description="Disordered" evidence="2">
    <location>
        <begin position="58"/>
        <end position="77"/>
    </location>
</feature>
<sequence length="459" mass="52873">MTGGHSKADSISDSRGRTEGRSSLPRRRATKMSYSETGGFETDLALAVQESLRYARQAEREAKEREESTITISNHVDDEGGCMSPKFNDVMPGECVTQSCAQLKDLLLVNLDLVQHQQETLVERDKEIRSLKSDNNMLKCRLERMERRMALLKQKEDSDFIMGTSPRSPISKNRQESEISTPAERGVKRKSNIDSENFSKRLALADENDTPSSSYKAHPKHRKRAQLSSSHEAITSSPTHTTRQKTTQIQEAIQPPIPRQKSWAISSESSVPHKKKLLPILKDQKSDNVLRTSEPYFVSHFEPQDEDMSFRKDVVQTEDTQLEVKLPSWRPRKYPSLWVLEGTENLEDEVFVKRHQKLEVEEKRRKRWDLQRMREQKIYEKLKEKERTAENLKKGEDQSVETFYPLLDEITHIEICNKIPVMAFGHALPNLKSADFDLPWEVDSSKGPPSRSSRQGRSR</sequence>
<dbReference type="AlphaFoldDB" id="A0A8B8C294"/>
<dbReference type="RefSeq" id="XP_022309783.1">
    <property type="nucleotide sequence ID" value="XM_022454075.1"/>
</dbReference>
<dbReference type="PANTHER" id="PTHR21656">
    <property type="entry name" value="MALE-SPECIFIC LETHAL-1 PROTEIN"/>
    <property type="match status" value="1"/>
</dbReference>
<dbReference type="GeneID" id="111115365"/>
<feature type="region of interest" description="Disordered" evidence="2">
    <location>
        <begin position="439"/>
        <end position="459"/>
    </location>
</feature>
<dbReference type="OrthoDB" id="6022555at2759"/>
<evidence type="ECO:0000256" key="2">
    <source>
        <dbReference type="SAM" id="MobiDB-lite"/>
    </source>
</evidence>
<dbReference type="Gene3D" id="1.20.5.170">
    <property type="match status" value="1"/>
</dbReference>
<evidence type="ECO:0000256" key="1">
    <source>
        <dbReference type="SAM" id="Coils"/>
    </source>
</evidence>
<gene>
    <name evidence="5" type="primary">LOC111115365</name>
</gene>
<dbReference type="PANTHER" id="PTHR21656:SF2">
    <property type="entry name" value="MALE-SPECIFIC LETHAL 1 HOMOLOG"/>
    <property type="match status" value="1"/>
</dbReference>
<dbReference type="GO" id="GO:0072487">
    <property type="term" value="C:MSL complex"/>
    <property type="evidence" value="ECO:0007669"/>
    <property type="project" value="InterPro"/>
</dbReference>
<proteinExistence type="predicted"/>
<dbReference type="SMART" id="SM01300">
    <property type="entry name" value="PEHE"/>
    <property type="match status" value="1"/>
</dbReference>
<dbReference type="InterPro" id="IPR026711">
    <property type="entry name" value="Msl-1"/>
</dbReference>
<feature type="domain" description="PEHE" evidence="3">
    <location>
        <begin position="323"/>
        <end position="440"/>
    </location>
</feature>
<dbReference type="PROSITE" id="PS52052">
    <property type="entry name" value="PEHE"/>
    <property type="match status" value="1"/>
</dbReference>
<accession>A0A8B8C294</accession>
<evidence type="ECO:0000259" key="3">
    <source>
        <dbReference type="PROSITE" id="PS52052"/>
    </source>
</evidence>
<dbReference type="Pfam" id="PF15275">
    <property type="entry name" value="PEHE"/>
    <property type="match status" value="1"/>
</dbReference>
<dbReference type="Proteomes" id="UP000694844">
    <property type="component" value="Chromosome 9"/>
</dbReference>
<feature type="compositionally biased region" description="Polar residues" evidence="2">
    <location>
        <begin position="226"/>
        <end position="246"/>
    </location>
</feature>
<dbReference type="GO" id="GO:0003682">
    <property type="term" value="F:chromatin binding"/>
    <property type="evidence" value="ECO:0007669"/>
    <property type="project" value="TreeGrafter"/>
</dbReference>
<reference evidence="5" key="1">
    <citation type="submission" date="2025-08" db="UniProtKB">
        <authorList>
            <consortium name="RefSeq"/>
        </authorList>
    </citation>
    <scope>IDENTIFICATION</scope>
    <source>
        <tissue evidence="5">Whole sample</tissue>
    </source>
</reference>
<keyword evidence="4" id="KW-1185">Reference proteome</keyword>
<dbReference type="KEGG" id="cvn:111115365"/>